<feature type="compositionally biased region" description="Basic and acidic residues" evidence="3">
    <location>
        <begin position="8"/>
        <end position="20"/>
    </location>
</feature>
<dbReference type="InterPro" id="IPR001647">
    <property type="entry name" value="HTH_TetR"/>
</dbReference>
<organism evidence="5 6">
    <name type="scientific">Enterococcus canis</name>
    <dbReference type="NCBI Taxonomy" id="214095"/>
    <lineage>
        <taxon>Bacteria</taxon>
        <taxon>Bacillati</taxon>
        <taxon>Bacillota</taxon>
        <taxon>Bacilli</taxon>
        <taxon>Lactobacillales</taxon>
        <taxon>Enterococcaceae</taxon>
        <taxon>Enterococcus</taxon>
    </lineage>
</organism>
<name>A0A1L8RIP7_9ENTE</name>
<evidence type="ECO:0000259" key="4">
    <source>
        <dbReference type="PROSITE" id="PS50977"/>
    </source>
</evidence>
<evidence type="ECO:0000313" key="5">
    <source>
        <dbReference type="EMBL" id="OJG19585.1"/>
    </source>
</evidence>
<feature type="domain" description="HTH tetR-type" evidence="4">
    <location>
        <begin position="22"/>
        <end position="82"/>
    </location>
</feature>
<dbReference type="GO" id="GO:0003677">
    <property type="term" value="F:DNA binding"/>
    <property type="evidence" value="ECO:0007669"/>
    <property type="project" value="UniProtKB-UniRule"/>
</dbReference>
<comment type="caution">
    <text evidence="5">The sequence shown here is derived from an EMBL/GenBank/DDBJ whole genome shotgun (WGS) entry which is preliminary data.</text>
</comment>
<proteinExistence type="predicted"/>
<accession>A0A1L8RIP7</accession>
<dbReference type="Pfam" id="PF14278">
    <property type="entry name" value="TetR_C_8"/>
    <property type="match status" value="1"/>
</dbReference>
<evidence type="ECO:0000256" key="1">
    <source>
        <dbReference type="ARBA" id="ARBA00023125"/>
    </source>
</evidence>
<gene>
    <name evidence="5" type="ORF">RU97_GL001156</name>
</gene>
<feature type="DNA-binding region" description="H-T-H motif" evidence="2">
    <location>
        <begin position="45"/>
        <end position="64"/>
    </location>
</feature>
<evidence type="ECO:0000313" key="6">
    <source>
        <dbReference type="Proteomes" id="UP000181884"/>
    </source>
</evidence>
<dbReference type="STRING" id="214095.RU97_GL001156"/>
<dbReference type="SUPFAM" id="SSF46689">
    <property type="entry name" value="Homeodomain-like"/>
    <property type="match status" value="1"/>
</dbReference>
<dbReference type="PANTHER" id="PTHR43479">
    <property type="entry name" value="ACREF/ENVCD OPERON REPRESSOR-RELATED"/>
    <property type="match status" value="1"/>
</dbReference>
<evidence type="ECO:0000256" key="3">
    <source>
        <dbReference type="SAM" id="MobiDB-lite"/>
    </source>
</evidence>
<sequence>MLPLLSDKGAKMTKNSEDRRVKKTRKILQESLATLLSQNDLPTITIRALSTQADVHRSTFYAHYEDIYALYHEIEDQVIVDLTTLMTKHATAELDTYYQLLFNYVDQNRLFCKMLFSNHAPHSFLERLTELFQGASLESWAAISSGGTESLAYLAAYHVQGCFSMVQKWTATDFKLPKAELTEMIAMIDQQITNVLQNPPNKIS</sequence>
<reference evidence="5 6" key="1">
    <citation type="submission" date="2014-12" db="EMBL/GenBank/DDBJ databases">
        <title>Draft genome sequences of 29 type strains of Enterococci.</title>
        <authorList>
            <person name="Zhong Z."/>
            <person name="Sun Z."/>
            <person name="Liu W."/>
            <person name="Zhang W."/>
            <person name="Zhang H."/>
        </authorList>
    </citation>
    <scope>NUCLEOTIDE SEQUENCE [LARGE SCALE GENOMIC DNA]</scope>
    <source>
        <strain evidence="5 6">DSM 17029</strain>
    </source>
</reference>
<dbReference type="InterPro" id="IPR050624">
    <property type="entry name" value="HTH-type_Tx_Regulator"/>
</dbReference>
<dbReference type="EMBL" id="JXKH01000002">
    <property type="protein sequence ID" value="OJG19585.1"/>
    <property type="molecule type" value="Genomic_DNA"/>
</dbReference>
<dbReference type="Proteomes" id="UP000181884">
    <property type="component" value="Unassembled WGS sequence"/>
</dbReference>
<dbReference type="Gene3D" id="1.10.357.10">
    <property type="entry name" value="Tetracycline Repressor, domain 2"/>
    <property type="match status" value="1"/>
</dbReference>
<keyword evidence="6" id="KW-1185">Reference proteome</keyword>
<dbReference type="PROSITE" id="PS50977">
    <property type="entry name" value="HTH_TETR_2"/>
    <property type="match status" value="1"/>
</dbReference>
<evidence type="ECO:0000256" key="2">
    <source>
        <dbReference type="PROSITE-ProRule" id="PRU00335"/>
    </source>
</evidence>
<keyword evidence="1 2" id="KW-0238">DNA-binding</keyword>
<dbReference type="InterPro" id="IPR009057">
    <property type="entry name" value="Homeodomain-like_sf"/>
</dbReference>
<protein>
    <recommendedName>
        <fullName evidence="4">HTH tetR-type domain-containing protein</fullName>
    </recommendedName>
</protein>
<dbReference type="PANTHER" id="PTHR43479:SF7">
    <property type="entry name" value="TETR-FAMILY TRANSCRIPTIONAL REGULATOR"/>
    <property type="match status" value="1"/>
</dbReference>
<dbReference type="InterPro" id="IPR039532">
    <property type="entry name" value="TetR_C_Firmicutes"/>
</dbReference>
<dbReference type="AlphaFoldDB" id="A0A1L8RIP7"/>
<feature type="region of interest" description="Disordered" evidence="3">
    <location>
        <begin position="1"/>
        <end position="20"/>
    </location>
</feature>